<evidence type="ECO:0000313" key="3">
    <source>
        <dbReference type="Proteomes" id="UP000673375"/>
    </source>
</evidence>
<accession>A0ABS4CPQ8</accession>
<name>A0ABS4CPQ8_9ENTE</name>
<sequence>MIKKNSDPIRSEKEIPEEVMEKLLQNRQRILNHEVKQEVRRNYTKPILFTVLTASAFLILIANPQINSAIRNALGISQDPGVATIEDNGIENNLNLVSESNGMEITVTKFVTTKRKMAFDYQFKIDEKLKALLEKNNKTEDPWAKTFEFIDVELYVNGGTESVYGGVSGMGYSYVEGDTYYGSLVSTFNNDTIPENAKLTLQITRLAWQDKEEVATEMAKAMADPDPMASFTVENAVEYEGDWSFDIEYAPLTQTATPKISNVDNLTDIKANSDALQTTVTFVSPYSELEDNSSPAITIYKDGVATEGLLSSMIFDPTTGEFETAFGLSALDKSSVYKLQLNKVDSNGEPIEEIGSFELRNE</sequence>
<dbReference type="RefSeq" id="WP_209559261.1">
    <property type="nucleotide sequence ID" value="NZ_JAEDXU010000017.1"/>
</dbReference>
<keyword evidence="1" id="KW-1133">Transmembrane helix</keyword>
<keyword evidence="1" id="KW-0812">Transmembrane</keyword>
<dbReference type="EMBL" id="JAEDXU010000017">
    <property type="protein sequence ID" value="MBP1048493.1"/>
    <property type="molecule type" value="Genomic_DNA"/>
</dbReference>
<keyword evidence="3" id="KW-1185">Reference proteome</keyword>
<proteinExistence type="predicted"/>
<feature type="transmembrane region" description="Helical" evidence="1">
    <location>
        <begin position="46"/>
        <end position="62"/>
    </location>
</feature>
<keyword evidence="1" id="KW-0472">Membrane</keyword>
<gene>
    <name evidence="2" type="ORF">I6N96_19605</name>
</gene>
<organism evidence="2 3">
    <name type="scientific">Enterococcus larvae</name>
    <dbReference type="NCBI Taxonomy" id="2794352"/>
    <lineage>
        <taxon>Bacteria</taxon>
        <taxon>Bacillati</taxon>
        <taxon>Bacillota</taxon>
        <taxon>Bacilli</taxon>
        <taxon>Lactobacillales</taxon>
        <taxon>Enterococcaceae</taxon>
        <taxon>Enterococcus</taxon>
    </lineage>
</organism>
<protein>
    <recommendedName>
        <fullName evidence="4">DUF4179 domain-containing protein</fullName>
    </recommendedName>
</protein>
<evidence type="ECO:0008006" key="4">
    <source>
        <dbReference type="Google" id="ProtNLM"/>
    </source>
</evidence>
<evidence type="ECO:0000256" key="1">
    <source>
        <dbReference type="SAM" id="Phobius"/>
    </source>
</evidence>
<dbReference type="Proteomes" id="UP000673375">
    <property type="component" value="Unassembled WGS sequence"/>
</dbReference>
<evidence type="ECO:0000313" key="2">
    <source>
        <dbReference type="EMBL" id="MBP1048493.1"/>
    </source>
</evidence>
<dbReference type="Gene3D" id="2.60.40.1630">
    <property type="entry name" value="bacillus anthracis domain"/>
    <property type="match status" value="1"/>
</dbReference>
<comment type="caution">
    <text evidence="2">The sequence shown here is derived from an EMBL/GenBank/DDBJ whole genome shotgun (WGS) entry which is preliminary data.</text>
</comment>
<reference evidence="2 3" key="1">
    <citation type="submission" date="2020-12" db="EMBL/GenBank/DDBJ databases">
        <title>Vagococcus allomyrinae sp. nov. and Enterococcus lavae sp. nov., isolated from the larvae of Allomyrina dichotoma.</title>
        <authorList>
            <person name="Lee S.D."/>
        </authorList>
    </citation>
    <scope>NUCLEOTIDE SEQUENCE [LARGE SCALE GENOMIC DNA]</scope>
    <source>
        <strain evidence="2 3">BWM-S5</strain>
    </source>
</reference>